<dbReference type="CDD" id="cd07572">
    <property type="entry name" value="nit"/>
    <property type="match status" value="1"/>
</dbReference>
<comment type="caution">
    <text evidence="3">The sequence shown here is derived from an EMBL/GenBank/DDBJ whole genome shotgun (WGS) entry which is preliminary data.</text>
</comment>
<evidence type="ECO:0000313" key="4">
    <source>
        <dbReference type="Proteomes" id="UP001447188"/>
    </source>
</evidence>
<reference evidence="3 4" key="1">
    <citation type="submission" date="2024-02" db="EMBL/GenBank/DDBJ databases">
        <title>Discinaceae phylogenomics.</title>
        <authorList>
            <person name="Dirks A.C."/>
            <person name="James T.Y."/>
        </authorList>
    </citation>
    <scope>NUCLEOTIDE SEQUENCE [LARGE SCALE GENOMIC DNA]</scope>
    <source>
        <strain evidence="3 4">ACD0624</strain>
    </source>
</reference>
<dbReference type="EC" id="3.5.1.3" evidence="3"/>
<name>A0ABR3G676_9PEZI</name>
<sequence>MFRRFLSAAATPFRAAATPAMSFPLKKPCKLALIQLATGNDKTANLKHAGEKVAEAASRGANVVVLPECFNSPYGTEYFPKYAEPIPGVTGAHPPESTPSYNTLSALASTHKIYLIGGSIPELDPRTQKLYNTSMTFSPSGALIATHRKVHLFDISIPGKIHFIESEVLSPGMTPTLVDLPEFGLIGIGICYDVRFPELAMLAARKGAFAMVYPGAFNMTTGPVHWELLGRGRAVDNQIYVALCSPARSAEAGYTAWGHSMVIDPYAEVVAVTDETEGIVEWVLTPERITEVRKGIPVTVQRRFDVYADISVVGPTEE</sequence>
<evidence type="ECO:0000313" key="3">
    <source>
        <dbReference type="EMBL" id="KAL0631212.1"/>
    </source>
</evidence>
<dbReference type="InterPro" id="IPR036526">
    <property type="entry name" value="C-N_Hydrolase_sf"/>
</dbReference>
<keyword evidence="4" id="KW-1185">Reference proteome</keyword>
<keyword evidence="1 3" id="KW-0378">Hydrolase</keyword>
<dbReference type="PROSITE" id="PS50263">
    <property type="entry name" value="CN_HYDROLASE"/>
    <property type="match status" value="1"/>
</dbReference>
<dbReference type="Pfam" id="PF00795">
    <property type="entry name" value="CN_hydrolase"/>
    <property type="match status" value="1"/>
</dbReference>
<dbReference type="PANTHER" id="PTHR23088:SF30">
    <property type="entry name" value="OMEGA-AMIDASE NIT2"/>
    <property type="match status" value="1"/>
</dbReference>
<gene>
    <name evidence="3" type="primary">NIT3</name>
    <name evidence="3" type="ORF">Q9L58_009926</name>
</gene>
<dbReference type="Gene3D" id="3.60.110.10">
    <property type="entry name" value="Carbon-nitrogen hydrolase"/>
    <property type="match status" value="1"/>
</dbReference>
<dbReference type="GO" id="GO:0050152">
    <property type="term" value="F:omega-amidase activity"/>
    <property type="evidence" value="ECO:0007669"/>
    <property type="project" value="UniProtKB-EC"/>
</dbReference>
<feature type="domain" description="CN hydrolase" evidence="2">
    <location>
        <begin position="29"/>
        <end position="286"/>
    </location>
</feature>
<dbReference type="Proteomes" id="UP001447188">
    <property type="component" value="Unassembled WGS sequence"/>
</dbReference>
<dbReference type="InterPro" id="IPR001110">
    <property type="entry name" value="UPF0012_CS"/>
</dbReference>
<dbReference type="InterPro" id="IPR045254">
    <property type="entry name" value="Nit1/2_C-N_Hydrolase"/>
</dbReference>
<accession>A0ABR3G676</accession>
<evidence type="ECO:0000256" key="1">
    <source>
        <dbReference type="ARBA" id="ARBA00022801"/>
    </source>
</evidence>
<dbReference type="PROSITE" id="PS01227">
    <property type="entry name" value="UPF0012"/>
    <property type="match status" value="1"/>
</dbReference>
<dbReference type="EMBL" id="JBBBZM010000281">
    <property type="protein sequence ID" value="KAL0631212.1"/>
    <property type="molecule type" value="Genomic_DNA"/>
</dbReference>
<dbReference type="SUPFAM" id="SSF56317">
    <property type="entry name" value="Carbon-nitrogen hydrolase"/>
    <property type="match status" value="1"/>
</dbReference>
<evidence type="ECO:0000259" key="2">
    <source>
        <dbReference type="PROSITE" id="PS50263"/>
    </source>
</evidence>
<organism evidence="3 4">
    <name type="scientific">Discina gigas</name>
    <dbReference type="NCBI Taxonomy" id="1032678"/>
    <lineage>
        <taxon>Eukaryota</taxon>
        <taxon>Fungi</taxon>
        <taxon>Dikarya</taxon>
        <taxon>Ascomycota</taxon>
        <taxon>Pezizomycotina</taxon>
        <taxon>Pezizomycetes</taxon>
        <taxon>Pezizales</taxon>
        <taxon>Discinaceae</taxon>
        <taxon>Discina</taxon>
    </lineage>
</organism>
<proteinExistence type="predicted"/>
<protein>
    <submittedName>
        <fullName evidence="3">Omega-amidase nit3</fullName>
        <ecNumber evidence="3">3.5.1.3</ecNumber>
    </submittedName>
</protein>
<dbReference type="PANTHER" id="PTHR23088">
    <property type="entry name" value="NITRILASE-RELATED"/>
    <property type="match status" value="1"/>
</dbReference>
<dbReference type="InterPro" id="IPR003010">
    <property type="entry name" value="C-N_Hydrolase"/>
</dbReference>